<organism evidence="2 3">
    <name type="scientific">Mycobacterium timonense</name>
    <dbReference type="NCBI Taxonomy" id="701043"/>
    <lineage>
        <taxon>Bacteria</taxon>
        <taxon>Bacillati</taxon>
        <taxon>Actinomycetota</taxon>
        <taxon>Actinomycetes</taxon>
        <taxon>Mycobacteriales</taxon>
        <taxon>Mycobacteriaceae</taxon>
        <taxon>Mycobacterium</taxon>
        <taxon>Mycobacterium avium complex (MAC)</taxon>
    </lineage>
</organism>
<keyword evidence="3" id="KW-1185">Reference proteome</keyword>
<feature type="region of interest" description="Disordered" evidence="1">
    <location>
        <begin position="54"/>
        <end position="79"/>
    </location>
</feature>
<proteinExistence type="predicted"/>
<evidence type="ECO:0000256" key="1">
    <source>
        <dbReference type="SAM" id="MobiDB-lite"/>
    </source>
</evidence>
<accession>A0A7I9Z8G3</accession>
<sequence>MGANIASGAVRYTDFPRFGIARPRSRGEWRNHIALGVLCAHCAGTPLTTKRLTLDATPPPGFERYAREPGQRGTQTQLARRAPEIASGANKRRMDVMSTQNWCDAPEIHPSQIRVGDVIGTRRPTELRLTVKMISGPQSDPRQWTFFSRDDNGQQRTSTFGEDDVVRRYSRA</sequence>
<dbReference type="Proteomes" id="UP000465301">
    <property type="component" value="Unassembled WGS sequence"/>
</dbReference>
<name>A0A7I9Z8G3_9MYCO</name>
<comment type="caution">
    <text evidence="2">The sequence shown here is derived from an EMBL/GenBank/DDBJ whole genome shotgun (WGS) entry which is preliminary data.</text>
</comment>
<evidence type="ECO:0000313" key="3">
    <source>
        <dbReference type="Proteomes" id="UP000465301"/>
    </source>
</evidence>
<evidence type="ECO:0000313" key="2">
    <source>
        <dbReference type="EMBL" id="GFG97179.1"/>
    </source>
</evidence>
<dbReference type="AlphaFoldDB" id="A0A7I9Z8G3"/>
<reference evidence="2 3" key="1">
    <citation type="journal article" date="2019" name="Emerg. Microbes Infect.">
        <title>Comprehensive subspecies identification of 175 nontuberculous mycobacteria species based on 7547 genomic profiles.</title>
        <authorList>
            <person name="Matsumoto Y."/>
            <person name="Kinjo T."/>
            <person name="Motooka D."/>
            <person name="Nabeya D."/>
            <person name="Jung N."/>
            <person name="Uechi K."/>
            <person name="Horii T."/>
            <person name="Iida T."/>
            <person name="Fujita J."/>
            <person name="Nakamura S."/>
        </authorList>
    </citation>
    <scope>NUCLEOTIDE SEQUENCE [LARGE SCALE GENOMIC DNA]</scope>
    <source>
        <strain evidence="2 3">JCM 30726</strain>
    </source>
</reference>
<gene>
    <name evidence="2" type="ORF">MTIM_30580</name>
</gene>
<dbReference type="EMBL" id="BLLA01000001">
    <property type="protein sequence ID" value="GFG97179.1"/>
    <property type="molecule type" value="Genomic_DNA"/>
</dbReference>
<protein>
    <submittedName>
        <fullName evidence="2">Uncharacterized protein</fullName>
    </submittedName>
</protein>